<sequence>MGSRVLGVDFSGATDAGRSLWLTEARSTGEGLVVDDCYSAADEWGVGRERAHAGLRERATDFSVVGLDFPFSLPQALLDEHCGGTWLGLVDWLTGDGPEDPDGFASTCRSTARAYTGDGTAQLRRETDLRRAALCPYDSIVQYQTFYGVRNVLSGLAGDPDATVAPMQSGPASTRVVEVYPAATFGWLGLYREGYKGDHRRRRATNLEGIEACSVDIGAFRDTYESSHDALDSLAAAVSAGRVGADPPRHGPREEGHIYV</sequence>
<dbReference type="AlphaFoldDB" id="A0A7D5P4T4"/>
<dbReference type="KEGG" id="hrr:HZS55_09410"/>
<dbReference type="Pfam" id="PF04250">
    <property type="entry name" value="DUF429"/>
    <property type="match status" value="1"/>
</dbReference>
<organism evidence="1 2">
    <name type="scientific">Halosimplex rubrum</name>
    <dbReference type="NCBI Taxonomy" id="869889"/>
    <lineage>
        <taxon>Archaea</taxon>
        <taxon>Methanobacteriati</taxon>
        <taxon>Methanobacteriota</taxon>
        <taxon>Stenosarchaea group</taxon>
        <taxon>Halobacteria</taxon>
        <taxon>Halobacteriales</taxon>
        <taxon>Haloarculaceae</taxon>
        <taxon>Halosimplex</taxon>
    </lineage>
</organism>
<dbReference type="GeneID" id="56078079"/>
<dbReference type="InterPro" id="IPR007362">
    <property type="entry name" value="DUF429"/>
</dbReference>
<keyword evidence="2" id="KW-1185">Reference proteome</keyword>
<dbReference type="Proteomes" id="UP000509667">
    <property type="component" value="Chromosome"/>
</dbReference>
<evidence type="ECO:0000313" key="2">
    <source>
        <dbReference type="Proteomes" id="UP000509667"/>
    </source>
</evidence>
<dbReference type="OrthoDB" id="137783at2157"/>
<reference evidence="1 2" key="1">
    <citation type="submission" date="2020-07" db="EMBL/GenBank/DDBJ databases">
        <title>Halosimplex pelagicum sp. nov. and Halosimplex rubrum sp. nov., isolated from salted brown alga Laminaria, and emended description of the genus Halosimplex.</title>
        <authorList>
            <person name="Cui H."/>
        </authorList>
    </citation>
    <scope>NUCLEOTIDE SEQUENCE [LARGE SCALE GENOMIC DNA]</scope>
    <source>
        <strain evidence="1 2">R27</strain>
    </source>
</reference>
<proteinExistence type="predicted"/>
<dbReference type="RefSeq" id="WP_179911424.1">
    <property type="nucleotide sequence ID" value="NZ_CP058910.1"/>
</dbReference>
<gene>
    <name evidence="1" type="ORF">HZS55_09410</name>
</gene>
<evidence type="ECO:0000313" key="1">
    <source>
        <dbReference type="EMBL" id="QLH77498.1"/>
    </source>
</evidence>
<dbReference type="EMBL" id="CP058910">
    <property type="protein sequence ID" value="QLH77498.1"/>
    <property type="molecule type" value="Genomic_DNA"/>
</dbReference>
<name>A0A7D5P4T4_9EURY</name>
<protein>
    <submittedName>
        <fullName evidence="1">DUF429 domain-containing protein</fullName>
    </submittedName>
</protein>
<accession>A0A7D5P4T4</accession>